<evidence type="ECO:0000313" key="4">
    <source>
        <dbReference type="Proteomes" id="UP000694393"/>
    </source>
</evidence>
<dbReference type="Proteomes" id="UP000694393">
    <property type="component" value="Unplaced"/>
</dbReference>
<comment type="function">
    <text evidence="2">Oxygenase that can act as both a histone lysine demethylase and a ribosomal histidine hydroxylase.</text>
</comment>
<reference evidence="3" key="2">
    <citation type="submission" date="2025-09" db="UniProtKB">
        <authorList>
            <consortium name="Ensembl"/>
        </authorList>
    </citation>
    <scope>IDENTIFICATION</scope>
</reference>
<dbReference type="PANTHER" id="PTHR13096">
    <property type="entry name" value="MINA53 MYC INDUCED NUCLEAR ANTIGEN"/>
    <property type="match status" value="1"/>
</dbReference>
<name>A0A8C8RGX5_9SAUR</name>
<sequence length="163" mass="18851">MPKKGGKQAGTGKKIHVPCKRAKVEESFSPSPMNCVSPESVFESLIFPIKQENFFKEYWEQKPLLIQRDDPSVAAYYRSLFQLRDLKELSSQGLYYGQDVNICRCVNGKKKVLNKDGKVSYVQLKQDFDQKKATIQFHQPQRFKHIVHFSNSAFSFAYLSLTF</sequence>
<keyword evidence="2" id="KW-0539">Nucleus</keyword>
<organism evidence="3 4">
    <name type="scientific">Pelusios castaneus</name>
    <name type="common">West African mud turtle</name>
    <dbReference type="NCBI Taxonomy" id="367368"/>
    <lineage>
        <taxon>Eukaryota</taxon>
        <taxon>Metazoa</taxon>
        <taxon>Chordata</taxon>
        <taxon>Craniata</taxon>
        <taxon>Vertebrata</taxon>
        <taxon>Euteleostomi</taxon>
        <taxon>Archelosauria</taxon>
        <taxon>Testudinata</taxon>
        <taxon>Testudines</taxon>
        <taxon>Pleurodira</taxon>
        <taxon>Pelomedusidae</taxon>
        <taxon>Pelusios</taxon>
    </lineage>
</organism>
<keyword evidence="2" id="KW-0479">Metal-binding</keyword>
<accession>A0A8C8RGX5</accession>
<dbReference type="EC" id="1.14.11.-" evidence="2"/>
<dbReference type="AlphaFoldDB" id="A0A8C8RGX5"/>
<dbReference type="Gene3D" id="2.60.120.650">
    <property type="entry name" value="Cupin"/>
    <property type="match status" value="1"/>
</dbReference>
<keyword evidence="1 2" id="KW-0408">Iron</keyword>
<dbReference type="Ensembl" id="ENSPCET00000005727.1">
    <property type="protein sequence ID" value="ENSPCEP00000005524.1"/>
    <property type="gene ID" value="ENSPCEG00000004512.1"/>
</dbReference>
<comment type="similarity">
    <text evidence="2">Belongs to the ROX family.</text>
</comment>
<protein>
    <recommendedName>
        <fullName evidence="2">Bifunctional lysine-specific demethylase and histidyl-hydroxylase</fullName>
        <ecNumber evidence="2">1.14.11.-</ecNumber>
    </recommendedName>
</protein>
<dbReference type="GO" id="GO:0032453">
    <property type="term" value="F:histone H3K4 demethylase activity"/>
    <property type="evidence" value="ECO:0007669"/>
    <property type="project" value="TreeGrafter"/>
</dbReference>
<evidence type="ECO:0000313" key="3">
    <source>
        <dbReference type="Ensembl" id="ENSPCEP00000005524.1"/>
    </source>
</evidence>
<dbReference type="GO" id="GO:0005506">
    <property type="term" value="F:iron ion binding"/>
    <property type="evidence" value="ECO:0007669"/>
    <property type="project" value="UniProtKB-UniRule"/>
</dbReference>
<dbReference type="SUPFAM" id="SSF51197">
    <property type="entry name" value="Clavaminate synthase-like"/>
    <property type="match status" value="1"/>
</dbReference>
<keyword evidence="2" id="KW-0805">Transcription regulation</keyword>
<keyword evidence="4" id="KW-1185">Reference proteome</keyword>
<proteinExistence type="inferred from homology"/>
<dbReference type="GO" id="GO:0051864">
    <property type="term" value="F:histone H3K36 demethylase activity"/>
    <property type="evidence" value="ECO:0007669"/>
    <property type="project" value="TreeGrafter"/>
</dbReference>
<dbReference type="GO" id="GO:0005730">
    <property type="term" value="C:nucleolus"/>
    <property type="evidence" value="ECO:0007669"/>
    <property type="project" value="TreeGrafter"/>
</dbReference>
<evidence type="ECO:0000256" key="2">
    <source>
        <dbReference type="RuleBase" id="RU366061"/>
    </source>
</evidence>
<reference evidence="3" key="1">
    <citation type="submission" date="2025-08" db="UniProtKB">
        <authorList>
            <consortium name="Ensembl"/>
        </authorList>
    </citation>
    <scope>IDENTIFICATION</scope>
</reference>
<comment type="subcellular location">
    <subcellularLocation>
        <location evidence="2">Nucleus</location>
    </subcellularLocation>
</comment>
<keyword evidence="2" id="KW-0560">Oxidoreductase</keyword>
<comment type="cofactor">
    <cofactor evidence="2">
        <name>Fe(2+)</name>
        <dbReference type="ChEBI" id="CHEBI:29033"/>
    </cofactor>
    <text evidence="2">Binds 1 Fe(2+) ion per subunit.</text>
</comment>
<dbReference type="PANTHER" id="PTHR13096:SF7">
    <property type="entry name" value="RIBOSOMAL OXYGENASE 2"/>
    <property type="match status" value="1"/>
</dbReference>
<keyword evidence="2" id="KW-0223">Dioxygenase</keyword>
<keyword evidence="2" id="KW-0804">Transcription</keyword>
<evidence type="ECO:0000256" key="1">
    <source>
        <dbReference type="ARBA" id="ARBA00023004"/>
    </source>
</evidence>
<dbReference type="InterPro" id="IPR039994">
    <property type="entry name" value="NO66-like"/>
</dbReference>